<dbReference type="PANTHER" id="PTHR33933">
    <property type="entry name" value="NUCLEOTIDYLTRANSFERASE"/>
    <property type="match status" value="1"/>
</dbReference>
<accession>A0ABQ0B3G9</accession>
<name>A0ABQ0B3G9_9FIRM</name>
<organism evidence="2 3">
    <name type="scientific">Blautia hominis</name>
    <dbReference type="NCBI Taxonomy" id="2025493"/>
    <lineage>
        <taxon>Bacteria</taxon>
        <taxon>Bacillati</taxon>
        <taxon>Bacillota</taxon>
        <taxon>Clostridia</taxon>
        <taxon>Lachnospirales</taxon>
        <taxon>Lachnospiraceae</taxon>
        <taxon>Blautia</taxon>
    </lineage>
</organism>
<dbReference type="SUPFAM" id="SSF81301">
    <property type="entry name" value="Nucleotidyltransferase"/>
    <property type="match status" value="1"/>
</dbReference>
<comment type="caution">
    <text evidence="2">The sequence shown here is derived from an EMBL/GenBank/DDBJ whole genome shotgun (WGS) entry which is preliminary data.</text>
</comment>
<dbReference type="Proteomes" id="UP001600943">
    <property type="component" value="Unassembled WGS sequence"/>
</dbReference>
<dbReference type="InterPro" id="IPR002934">
    <property type="entry name" value="Polymerase_NTP_transf_dom"/>
</dbReference>
<dbReference type="InterPro" id="IPR043519">
    <property type="entry name" value="NT_sf"/>
</dbReference>
<dbReference type="RefSeq" id="WP_226826546.1">
    <property type="nucleotide sequence ID" value="NZ_BAABYW010000001.1"/>
</dbReference>
<dbReference type="CDD" id="cd05403">
    <property type="entry name" value="NT_KNTase_like"/>
    <property type="match status" value="1"/>
</dbReference>
<evidence type="ECO:0000313" key="2">
    <source>
        <dbReference type="EMBL" id="GAA6405991.1"/>
    </source>
</evidence>
<feature type="domain" description="Polymerase nucleotidyl transferase" evidence="1">
    <location>
        <begin position="12"/>
        <end position="80"/>
    </location>
</feature>
<gene>
    <name evidence="2" type="ORF">K040078D81_01080</name>
</gene>
<keyword evidence="3" id="KW-1185">Reference proteome</keyword>
<dbReference type="Gene3D" id="3.30.460.10">
    <property type="entry name" value="Beta Polymerase, domain 2"/>
    <property type="match status" value="1"/>
</dbReference>
<proteinExistence type="predicted"/>
<dbReference type="Pfam" id="PF01909">
    <property type="entry name" value="NTP_transf_2"/>
    <property type="match status" value="1"/>
</dbReference>
<protein>
    <submittedName>
        <fullName evidence="2">Nucleotidyltransferase domain-containing protein</fullName>
    </submittedName>
</protein>
<dbReference type="PANTHER" id="PTHR33933:SF1">
    <property type="entry name" value="PROTEIN ADENYLYLTRANSFERASE MNTA-RELATED"/>
    <property type="match status" value="1"/>
</dbReference>
<evidence type="ECO:0000259" key="1">
    <source>
        <dbReference type="Pfam" id="PF01909"/>
    </source>
</evidence>
<sequence length="109" mass="12458">MENYTEVLQKLIPKLVDIFQQSTVSIILYGSVARGTNTAESDVDIALIVKDYTKDMHEQMTDVVVDLELEYNMVLSVLLIDNDKFTEWGNIMPFYKNVKKEGIVLWPAA</sequence>
<dbReference type="EMBL" id="BAABYW010000001">
    <property type="protein sequence ID" value="GAA6405991.1"/>
    <property type="molecule type" value="Genomic_DNA"/>
</dbReference>
<evidence type="ECO:0000313" key="3">
    <source>
        <dbReference type="Proteomes" id="UP001600943"/>
    </source>
</evidence>
<reference evidence="2 3" key="1">
    <citation type="submission" date="2024-04" db="EMBL/GenBank/DDBJ databases">
        <title>Defined microbial consortia suppress multidrug-resistant proinflammatory Enterobacteriaceae via ecological control.</title>
        <authorList>
            <person name="Furuichi M."/>
            <person name="Kawaguchi T."/>
            <person name="Pust M."/>
            <person name="Yasuma K."/>
            <person name="Plichta D."/>
            <person name="Hasegawa N."/>
            <person name="Ohya T."/>
            <person name="Bhattarai S."/>
            <person name="Sasajima S."/>
            <person name="Aoto Y."/>
            <person name="Tuganbaev T."/>
            <person name="Yaginuma M."/>
            <person name="Ueda M."/>
            <person name="Okahashi N."/>
            <person name="Amafuji K."/>
            <person name="Kiridooshi Y."/>
            <person name="Sugita K."/>
            <person name="Strazar M."/>
            <person name="Skelly A."/>
            <person name="Suda W."/>
            <person name="Hattori M."/>
            <person name="Nakamoto N."/>
            <person name="Caballero S."/>
            <person name="Norman J."/>
            <person name="Olle B."/>
            <person name="Tanoue T."/>
            <person name="Arita M."/>
            <person name="Bucci V."/>
            <person name="Atarashi K."/>
            <person name="Xavier R."/>
            <person name="Honda K."/>
        </authorList>
    </citation>
    <scope>NUCLEOTIDE SEQUENCE [LARGE SCALE GENOMIC DNA]</scope>
    <source>
        <strain evidence="3">k04-0078-D8-1</strain>
    </source>
</reference>
<dbReference type="InterPro" id="IPR052548">
    <property type="entry name" value="Type_VII_TA_antitoxin"/>
</dbReference>